<dbReference type="RefSeq" id="XP_064676709.1">
    <property type="nucleotide sequence ID" value="XM_064825491.1"/>
</dbReference>
<evidence type="ECO:0000313" key="2">
    <source>
        <dbReference type="EMBL" id="KAK4510043.1"/>
    </source>
</evidence>
<dbReference type="EMBL" id="JASEJX010000034">
    <property type="protein sequence ID" value="KAK4510043.1"/>
    <property type="molecule type" value="Genomic_DNA"/>
</dbReference>
<gene>
    <name evidence="2" type="ORF">ATC70_006212</name>
</gene>
<protein>
    <submittedName>
        <fullName evidence="2">Uncharacterized protein</fullName>
    </submittedName>
</protein>
<reference evidence="2 3" key="1">
    <citation type="submission" date="2022-11" db="EMBL/GenBank/DDBJ databases">
        <title>Mucor velutinosus strain NIH1002 WGS.</title>
        <authorList>
            <person name="Subramanian P."/>
            <person name="Mullikin J.C."/>
            <person name="Segre J.A."/>
            <person name="Zelazny A.M."/>
        </authorList>
    </citation>
    <scope>NUCLEOTIDE SEQUENCE [LARGE SCALE GENOMIC DNA]</scope>
    <source>
        <strain evidence="2 3">NIH1002</strain>
    </source>
</reference>
<keyword evidence="3" id="KW-1185">Reference proteome</keyword>
<organism evidence="2 3">
    <name type="scientific">Mucor velutinosus</name>
    <dbReference type="NCBI Taxonomy" id="708070"/>
    <lineage>
        <taxon>Eukaryota</taxon>
        <taxon>Fungi</taxon>
        <taxon>Fungi incertae sedis</taxon>
        <taxon>Mucoromycota</taxon>
        <taxon>Mucoromycotina</taxon>
        <taxon>Mucoromycetes</taxon>
        <taxon>Mucorales</taxon>
        <taxon>Mucorineae</taxon>
        <taxon>Mucoraceae</taxon>
        <taxon>Mucor</taxon>
    </lineage>
</organism>
<feature type="compositionally biased region" description="Basic and acidic residues" evidence="1">
    <location>
        <begin position="492"/>
        <end position="502"/>
    </location>
</feature>
<dbReference type="Proteomes" id="UP001304243">
    <property type="component" value="Unassembled WGS sequence"/>
</dbReference>
<feature type="compositionally biased region" description="Acidic residues" evidence="1">
    <location>
        <begin position="622"/>
        <end position="633"/>
    </location>
</feature>
<accession>A0AAN7D4P1</accession>
<feature type="compositionally biased region" description="Polar residues" evidence="1">
    <location>
        <begin position="528"/>
        <end position="547"/>
    </location>
</feature>
<name>A0AAN7D4P1_9FUNG</name>
<dbReference type="AlphaFoldDB" id="A0AAN7D4P1"/>
<feature type="region of interest" description="Disordered" evidence="1">
    <location>
        <begin position="396"/>
        <end position="424"/>
    </location>
</feature>
<feature type="region of interest" description="Disordered" evidence="1">
    <location>
        <begin position="577"/>
        <end position="670"/>
    </location>
</feature>
<feature type="compositionally biased region" description="Acidic residues" evidence="1">
    <location>
        <begin position="460"/>
        <end position="474"/>
    </location>
</feature>
<evidence type="ECO:0000313" key="3">
    <source>
        <dbReference type="Proteomes" id="UP001304243"/>
    </source>
</evidence>
<sequence length="670" mass="77052">MAGHVTYACQCLNVKIHLANKYYLDGHEKFRRDKFTRLEEPPIAGWKFELSMDGVIVEYASLIRLRVIMDNPEGWVTVSCHNCSTGDVYSVKRPNTKITYPFNHSLLSKFGDQVIIHKGTIFGSEIGKLQKKATYSSTFHIILNPDLPISHVAQEDEDDTYGRELKKQHKHVQKLLRQSLVDLEEITEKRIQEFQREQEMLLVREKEKATYDSAILWQRMKEIAKTVQEEEQRVRRLALQKTKNGVTDQILFNCIISEEEQDQTIRDTALDAAETEMKRRGSHVHFAPSDSYEPASDTAVEQRRRSSAFKRDLFGGFGAPIHHGRRRSSYVLDESAIANSFKNTHPLEPVPEMPQFHRRRSSLLLLPPQQHPSHNNTHPLAEANHHVHPLAPAPAVVPICSNTSPSWEDDEENASKAHNDSSEEELFPLDEDMQDLGEHSLLQSRKLSSKRRPSSKYIEFEEEEEEEEEQEQEQEQDKESHGQQSKSRKHTSKSDPHDEQQDHSFATSVPITIHHPPAFSVKNKTEDMQTSVQKKHPSSSFIQQPTYLNPAAETTGRRPSFVGFDYAEADRRASLKFPPLNLKRNSIHHAMPTSRRKDDHTQQQQQQQQQHLNSNKNKIELELEEEDDTEQDQDGPMIPPHILAAHTVTDETEALFGSVPRNSTRHRPLE</sequence>
<proteinExistence type="predicted"/>
<evidence type="ECO:0000256" key="1">
    <source>
        <dbReference type="SAM" id="MobiDB-lite"/>
    </source>
</evidence>
<comment type="caution">
    <text evidence="2">The sequence shown here is derived from an EMBL/GenBank/DDBJ whole genome shotgun (WGS) entry which is preliminary data.</text>
</comment>
<feature type="region of interest" description="Disordered" evidence="1">
    <location>
        <begin position="441"/>
        <end position="558"/>
    </location>
</feature>
<dbReference type="GeneID" id="89949898"/>